<evidence type="ECO:0000256" key="3">
    <source>
        <dbReference type="ARBA" id="ARBA00022833"/>
    </source>
</evidence>
<evidence type="ECO:0000256" key="6">
    <source>
        <dbReference type="ARBA" id="ARBA00023163"/>
    </source>
</evidence>
<dbReference type="Proteomes" id="UP000886014">
    <property type="component" value="Unassembled WGS sequence"/>
</dbReference>
<name>A0A7C5MDH8_UNCW3</name>
<dbReference type="InterPro" id="IPR002481">
    <property type="entry name" value="FUR"/>
</dbReference>
<accession>A0A7C5MDH8</accession>
<keyword evidence="4" id="KW-0805">Transcription regulation</keyword>
<feature type="binding site" evidence="7">
    <location>
        <position position="106"/>
    </location>
    <ligand>
        <name>Zn(2+)</name>
        <dbReference type="ChEBI" id="CHEBI:29105"/>
    </ligand>
</feature>
<keyword evidence="6" id="KW-0804">Transcription</keyword>
<dbReference type="CDD" id="cd07153">
    <property type="entry name" value="Fur_like"/>
    <property type="match status" value="1"/>
</dbReference>
<comment type="similarity">
    <text evidence="1">Belongs to the Fur family.</text>
</comment>
<feature type="binding site" evidence="7">
    <location>
        <position position="103"/>
    </location>
    <ligand>
        <name>Zn(2+)</name>
        <dbReference type="ChEBI" id="CHEBI:29105"/>
    </ligand>
</feature>
<dbReference type="GO" id="GO:1900376">
    <property type="term" value="P:regulation of secondary metabolite biosynthetic process"/>
    <property type="evidence" value="ECO:0007669"/>
    <property type="project" value="TreeGrafter"/>
</dbReference>
<keyword evidence="2" id="KW-0678">Repressor</keyword>
<evidence type="ECO:0000256" key="2">
    <source>
        <dbReference type="ARBA" id="ARBA00022491"/>
    </source>
</evidence>
<evidence type="ECO:0000256" key="7">
    <source>
        <dbReference type="PIRSR" id="PIRSR602481-1"/>
    </source>
</evidence>
<protein>
    <submittedName>
        <fullName evidence="8">Transcriptional repressor</fullName>
    </submittedName>
</protein>
<keyword evidence="3 7" id="KW-0862">Zinc</keyword>
<comment type="cofactor">
    <cofactor evidence="7">
        <name>Zn(2+)</name>
        <dbReference type="ChEBI" id="CHEBI:29105"/>
    </cofactor>
    <text evidence="7">Binds 1 zinc ion per subunit.</text>
</comment>
<dbReference type="PANTHER" id="PTHR33202">
    <property type="entry name" value="ZINC UPTAKE REGULATION PROTEIN"/>
    <property type="match status" value="1"/>
</dbReference>
<dbReference type="GO" id="GO:0000976">
    <property type="term" value="F:transcription cis-regulatory region binding"/>
    <property type="evidence" value="ECO:0007669"/>
    <property type="project" value="TreeGrafter"/>
</dbReference>
<dbReference type="InterPro" id="IPR036390">
    <property type="entry name" value="WH_DNA-bd_sf"/>
</dbReference>
<evidence type="ECO:0000313" key="8">
    <source>
        <dbReference type="EMBL" id="HHF58100.1"/>
    </source>
</evidence>
<dbReference type="InterPro" id="IPR036388">
    <property type="entry name" value="WH-like_DNA-bd_sf"/>
</dbReference>
<evidence type="ECO:0000256" key="5">
    <source>
        <dbReference type="ARBA" id="ARBA00023125"/>
    </source>
</evidence>
<keyword evidence="5" id="KW-0238">DNA-binding</keyword>
<dbReference type="GO" id="GO:0003700">
    <property type="term" value="F:DNA-binding transcription factor activity"/>
    <property type="evidence" value="ECO:0007669"/>
    <property type="project" value="InterPro"/>
</dbReference>
<keyword evidence="7" id="KW-0479">Metal-binding</keyword>
<dbReference type="Gene3D" id="3.30.1490.190">
    <property type="match status" value="1"/>
</dbReference>
<feature type="binding site" evidence="7">
    <location>
        <position position="145"/>
    </location>
    <ligand>
        <name>Zn(2+)</name>
        <dbReference type="ChEBI" id="CHEBI:29105"/>
    </ligand>
</feature>
<dbReference type="AlphaFoldDB" id="A0A7C5MDH8"/>
<proteinExistence type="inferred from homology"/>
<dbReference type="GO" id="GO:0008270">
    <property type="term" value="F:zinc ion binding"/>
    <property type="evidence" value="ECO:0007669"/>
    <property type="project" value="TreeGrafter"/>
</dbReference>
<dbReference type="PANTHER" id="PTHR33202:SF7">
    <property type="entry name" value="FERRIC UPTAKE REGULATION PROTEIN"/>
    <property type="match status" value="1"/>
</dbReference>
<dbReference type="SUPFAM" id="SSF46785">
    <property type="entry name" value="Winged helix' DNA-binding domain"/>
    <property type="match status" value="1"/>
</dbReference>
<dbReference type="EMBL" id="DRTV01000119">
    <property type="protein sequence ID" value="HHF58100.1"/>
    <property type="molecule type" value="Genomic_DNA"/>
</dbReference>
<evidence type="ECO:0000256" key="4">
    <source>
        <dbReference type="ARBA" id="ARBA00023015"/>
    </source>
</evidence>
<comment type="caution">
    <text evidence="8">The sequence shown here is derived from an EMBL/GenBank/DDBJ whole genome shotgun (WGS) entry which is preliminary data.</text>
</comment>
<organism evidence="8">
    <name type="scientific">candidate division WOR-3 bacterium</name>
    <dbReference type="NCBI Taxonomy" id="2052148"/>
    <lineage>
        <taxon>Bacteria</taxon>
        <taxon>Bacteria division WOR-3</taxon>
    </lineage>
</organism>
<evidence type="ECO:0000256" key="1">
    <source>
        <dbReference type="ARBA" id="ARBA00007957"/>
    </source>
</evidence>
<dbReference type="GO" id="GO:0045892">
    <property type="term" value="P:negative regulation of DNA-templated transcription"/>
    <property type="evidence" value="ECO:0007669"/>
    <property type="project" value="TreeGrafter"/>
</dbReference>
<gene>
    <name evidence="8" type="ORF">ENL41_01595</name>
</gene>
<reference evidence="8" key="1">
    <citation type="journal article" date="2020" name="mSystems">
        <title>Genome- and Community-Level Interaction Insights into Carbon Utilization and Element Cycling Functions of Hydrothermarchaeota in Hydrothermal Sediment.</title>
        <authorList>
            <person name="Zhou Z."/>
            <person name="Liu Y."/>
            <person name="Xu W."/>
            <person name="Pan J."/>
            <person name="Luo Z.H."/>
            <person name="Li M."/>
        </authorList>
    </citation>
    <scope>NUCLEOTIDE SEQUENCE [LARGE SCALE GENOMIC DNA]</scope>
    <source>
        <strain evidence="8">HyVt-94</strain>
    </source>
</reference>
<sequence>MKGSKRSSDNLKNLIYEAIRMRGMRLTPQRMAIVNHIVGNRNHPSADEIFNIIKENYPTISKATIYSTLELLVELGYIDKIVFQDNREARFDGNPEPHAHFICTKCGKIYDFHNLNLTDQINSLEKKGYRVNKTQIYIYGVCRECQEKEKLF</sequence>
<dbReference type="Gene3D" id="1.10.10.10">
    <property type="entry name" value="Winged helix-like DNA-binding domain superfamily/Winged helix DNA-binding domain"/>
    <property type="match status" value="1"/>
</dbReference>
<dbReference type="Pfam" id="PF01475">
    <property type="entry name" value="FUR"/>
    <property type="match status" value="1"/>
</dbReference>
<dbReference type="InterPro" id="IPR043135">
    <property type="entry name" value="Fur_C"/>
</dbReference>
<feature type="binding site" evidence="7">
    <location>
        <position position="142"/>
    </location>
    <ligand>
        <name>Zn(2+)</name>
        <dbReference type="ChEBI" id="CHEBI:29105"/>
    </ligand>
</feature>